<dbReference type="InterPro" id="IPR013083">
    <property type="entry name" value="Znf_RING/FYVE/PHD"/>
</dbReference>
<keyword evidence="10" id="KW-0175">Coiled coil</keyword>
<keyword evidence="13" id="KW-1185">Reference proteome</keyword>
<keyword evidence="3" id="KW-0479">Metal-binding</keyword>
<dbReference type="InterPro" id="IPR001841">
    <property type="entry name" value="Znf_RING"/>
</dbReference>
<dbReference type="PANTHER" id="PTHR12109:SF3">
    <property type="entry name" value="RING FINGER PROTEIN 141"/>
    <property type="match status" value="1"/>
</dbReference>
<dbReference type="GO" id="GO:0004842">
    <property type="term" value="F:ubiquitin-protein transferase activity"/>
    <property type="evidence" value="ECO:0007669"/>
    <property type="project" value="TreeGrafter"/>
</dbReference>
<dbReference type="Gene3D" id="3.30.40.10">
    <property type="entry name" value="Zinc/RING finger domain, C3HC4 (zinc finger)"/>
    <property type="match status" value="1"/>
</dbReference>
<dbReference type="Pfam" id="PF11571">
    <property type="entry name" value="Med27"/>
    <property type="match status" value="1"/>
</dbReference>
<dbReference type="WBParaSite" id="ALUE_0000867801-mRNA-1">
    <property type="protein sequence ID" value="ALUE_0000867801-mRNA-1"/>
    <property type="gene ID" value="ALUE_0000867801"/>
</dbReference>
<dbReference type="GO" id="GO:0016592">
    <property type="term" value="C:mediator complex"/>
    <property type="evidence" value="ECO:0007669"/>
    <property type="project" value="InterPro"/>
</dbReference>
<dbReference type="SMART" id="SM00184">
    <property type="entry name" value="RING"/>
    <property type="match status" value="1"/>
</dbReference>
<name>A0A9J2PGP9_ASCLU</name>
<keyword evidence="11" id="KW-0812">Transmembrane</keyword>
<evidence type="ECO:0000256" key="2">
    <source>
        <dbReference type="ARBA" id="ARBA00008048"/>
    </source>
</evidence>
<keyword evidence="8" id="KW-0539">Nucleus</keyword>
<evidence type="ECO:0000256" key="6">
    <source>
        <dbReference type="ARBA" id="ARBA00023015"/>
    </source>
</evidence>
<feature type="coiled-coil region" evidence="10">
    <location>
        <begin position="437"/>
        <end position="471"/>
    </location>
</feature>
<dbReference type="InterPro" id="IPR047126">
    <property type="entry name" value="RNF141-like"/>
</dbReference>
<feature type="domain" description="RING-type" evidence="12">
    <location>
        <begin position="352"/>
        <end position="402"/>
    </location>
</feature>
<evidence type="ECO:0000259" key="12">
    <source>
        <dbReference type="PROSITE" id="PS50089"/>
    </source>
</evidence>
<dbReference type="InterPro" id="IPR021627">
    <property type="entry name" value="Mediator_Med27"/>
</dbReference>
<evidence type="ECO:0000256" key="11">
    <source>
        <dbReference type="SAM" id="Phobius"/>
    </source>
</evidence>
<evidence type="ECO:0000256" key="9">
    <source>
        <dbReference type="PROSITE-ProRule" id="PRU00175"/>
    </source>
</evidence>
<evidence type="ECO:0000256" key="4">
    <source>
        <dbReference type="ARBA" id="ARBA00022771"/>
    </source>
</evidence>
<dbReference type="GO" id="GO:0051865">
    <property type="term" value="P:protein autoubiquitination"/>
    <property type="evidence" value="ECO:0007669"/>
    <property type="project" value="TreeGrafter"/>
</dbReference>
<evidence type="ECO:0000256" key="10">
    <source>
        <dbReference type="SAM" id="Coils"/>
    </source>
</evidence>
<dbReference type="InterPro" id="IPR027370">
    <property type="entry name" value="Znf-RING_euk"/>
</dbReference>
<evidence type="ECO:0000313" key="14">
    <source>
        <dbReference type="WBParaSite" id="ALUE_0000867801-mRNA-1"/>
    </source>
</evidence>
<keyword evidence="11" id="KW-1133">Transmembrane helix</keyword>
<dbReference type="PANTHER" id="PTHR12109">
    <property type="entry name" value="RING FINGER PROTEIN 141-RELATED"/>
    <property type="match status" value="1"/>
</dbReference>
<evidence type="ECO:0000256" key="7">
    <source>
        <dbReference type="ARBA" id="ARBA00023163"/>
    </source>
</evidence>
<dbReference type="Pfam" id="PF13445">
    <property type="entry name" value="zf-RING_UBOX"/>
    <property type="match status" value="1"/>
</dbReference>
<comment type="similarity">
    <text evidence="2">Belongs to the Mediator complex subunit 27 family.</text>
</comment>
<dbReference type="PROSITE" id="PS00518">
    <property type="entry name" value="ZF_RING_1"/>
    <property type="match status" value="1"/>
</dbReference>
<organism evidence="13 14">
    <name type="scientific">Ascaris lumbricoides</name>
    <name type="common">Giant roundworm</name>
    <dbReference type="NCBI Taxonomy" id="6252"/>
    <lineage>
        <taxon>Eukaryota</taxon>
        <taxon>Metazoa</taxon>
        <taxon>Ecdysozoa</taxon>
        <taxon>Nematoda</taxon>
        <taxon>Chromadorea</taxon>
        <taxon>Rhabditida</taxon>
        <taxon>Spirurina</taxon>
        <taxon>Ascaridomorpha</taxon>
        <taxon>Ascaridoidea</taxon>
        <taxon>Ascarididae</taxon>
        <taxon>Ascaris</taxon>
    </lineage>
</organism>
<dbReference type="Proteomes" id="UP000036681">
    <property type="component" value="Unplaced"/>
</dbReference>
<feature type="transmembrane region" description="Helical" evidence="11">
    <location>
        <begin position="474"/>
        <end position="496"/>
    </location>
</feature>
<accession>A0A9J2PGP9</accession>
<dbReference type="SUPFAM" id="SSF57850">
    <property type="entry name" value="RING/U-box"/>
    <property type="match status" value="1"/>
</dbReference>
<dbReference type="PROSITE" id="PS50089">
    <property type="entry name" value="ZF_RING_2"/>
    <property type="match status" value="1"/>
</dbReference>
<reference evidence="14" key="1">
    <citation type="submission" date="2023-03" db="UniProtKB">
        <authorList>
            <consortium name="WormBaseParasite"/>
        </authorList>
    </citation>
    <scope>IDENTIFICATION</scope>
</reference>
<sequence length="533" mass="61203">MLTAGKKGHCGDWDCKRIFPVSSFALVVNSDREGSSGLSAIKLLRNEVYEVHRKIWHGLGSEGETLEKHRKFVEEKAEMIGQLYEKLENHARNMPASTPMTMHMERLSRLLHDAHIDPHTSQLYDNLLDASIWIDTNIQFLQLLVEFLRSLVGGRRRSIMIDKAISYSNFTAAKSPQFIFEQTLATALRDPNNKKIVQSRYLERSTLSAIVEFKFGQFVDKQYVCLLKMLVVVNNGLFEFVQIYAPHEEWTYLDINEKQVDVLKESRYLVYRKMSVQANIHLMQTIIPCMDIRNAHTISYILNIFHKFASAFEVKCRYCKLVSIRWTLKFQVIAAQIEDADRVVVDSSALHCPICLCVFASTPVVLPCGHSFCQTCIQRLVETSFQIHSNVYQPTFECALCREKYPCDAQLAKNFVVDALLQSVDDIAALDDHPHAELNLKLSNKHLKQKLREAEEKNRTLCKRLHEQKQRTRLWFIGTLLTGATLVAIFAAIVNLKNKEVELFRTLIFCQQDAAHLLLLLNGVLDVKLDETL</sequence>
<evidence type="ECO:0000256" key="5">
    <source>
        <dbReference type="ARBA" id="ARBA00022833"/>
    </source>
</evidence>
<proteinExistence type="inferred from homology"/>
<keyword evidence="11" id="KW-0472">Membrane</keyword>
<comment type="subcellular location">
    <subcellularLocation>
        <location evidence="1">Nucleus</location>
    </subcellularLocation>
</comment>
<evidence type="ECO:0000256" key="1">
    <source>
        <dbReference type="ARBA" id="ARBA00004123"/>
    </source>
</evidence>
<evidence type="ECO:0000256" key="8">
    <source>
        <dbReference type="ARBA" id="ARBA00023242"/>
    </source>
</evidence>
<keyword evidence="6" id="KW-0805">Transcription regulation</keyword>
<protein>
    <submittedName>
        <fullName evidence="14">RING-type domain-containing protein</fullName>
    </submittedName>
</protein>
<evidence type="ECO:0000313" key="13">
    <source>
        <dbReference type="Proteomes" id="UP000036681"/>
    </source>
</evidence>
<keyword evidence="4 9" id="KW-0863">Zinc-finger</keyword>
<dbReference type="InterPro" id="IPR017907">
    <property type="entry name" value="Znf_RING_CS"/>
</dbReference>
<keyword evidence="7" id="KW-0804">Transcription</keyword>
<dbReference type="GO" id="GO:0008270">
    <property type="term" value="F:zinc ion binding"/>
    <property type="evidence" value="ECO:0007669"/>
    <property type="project" value="UniProtKB-KW"/>
</dbReference>
<dbReference type="AlphaFoldDB" id="A0A9J2PGP9"/>
<evidence type="ECO:0000256" key="3">
    <source>
        <dbReference type="ARBA" id="ARBA00022723"/>
    </source>
</evidence>
<keyword evidence="5" id="KW-0862">Zinc</keyword>